<evidence type="ECO:0000256" key="1">
    <source>
        <dbReference type="SAM" id="Phobius"/>
    </source>
</evidence>
<feature type="transmembrane region" description="Helical" evidence="1">
    <location>
        <begin position="112"/>
        <end position="132"/>
    </location>
</feature>
<feature type="transmembrane region" description="Helical" evidence="1">
    <location>
        <begin position="380"/>
        <end position="400"/>
    </location>
</feature>
<feature type="transmembrane region" description="Helical" evidence="1">
    <location>
        <begin position="353"/>
        <end position="374"/>
    </location>
</feature>
<feature type="transmembrane region" description="Helical" evidence="1">
    <location>
        <begin position="87"/>
        <end position="105"/>
    </location>
</feature>
<feature type="transmembrane region" description="Helical" evidence="1">
    <location>
        <begin position="246"/>
        <end position="277"/>
    </location>
</feature>
<comment type="caution">
    <text evidence="2">The sequence shown here is derived from an EMBL/GenBank/DDBJ whole genome shotgun (WGS) entry which is preliminary data.</text>
</comment>
<keyword evidence="3" id="KW-1185">Reference proteome</keyword>
<evidence type="ECO:0000313" key="3">
    <source>
        <dbReference type="Proteomes" id="UP001473063"/>
    </source>
</evidence>
<reference evidence="2 3" key="1">
    <citation type="submission" date="2024-03" db="EMBL/GenBank/DDBJ databases">
        <title>Human intestinal bacterial collection.</title>
        <authorList>
            <person name="Pauvert C."/>
            <person name="Hitch T.C.A."/>
            <person name="Clavel T."/>
        </authorList>
    </citation>
    <scope>NUCLEOTIDE SEQUENCE [LARGE SCALE GENOMIC DNA]</scope>
    <source>
        <strain evidence="2 3">CLA-JM-H16</strain>
    </source>
</reference>
<proteinExistence type="predicted"/>
<feature type="transmembrane region" description="Helical" evidence="1">
    <location>
        <begin position="172"/>
        <end position="188"/>
    </location>
</feature>
<feature type="transmembrane region" description="Helical" evidence="1">
    <location>
        <begin position="34"/>
        <end position="54"/>
    </location>
</feature>
<keyword evidence="1" id="KW-1133">Transmembrane helix</keyword>
<feature type="transmembrane region" description="Helical" evidence="1">
    <location>
        <begin position="412"/>
        <end position="443"/>
    </location>
</feature>
<accession>A0ABV1BDX5</accession>
<dbReference type="EMBL" id="JBBMEJ010000007">
    <property type="protein sequence ID" value="MEQ2370832.1"/>
    <property type="molecule type" value="Genomic_DNA"/>
</dbReference>
<name>A0ABV1BDX5_9FIRM</name>
<gene>
    <name evidence="2" type="ORF">WMO28_07730</name>
</gene>
<keyword evidence="1" id="KW-0472">Membrane</keyword>
<protein>
    <submittedName>
        <fullName evidence="2">Uncharacterized protein</fullName>
    </submittedName>
</protein>
<feature type="transmembrane region" description="Helical" evidence="1">
    <location>
        <begin position="208"/>
        <end position="225"/>
    </location>
</feature>
<evidence type="ECO:0000313" key="2">
    <source>
        <dbReference type="EMBL" id="MEQ2370832.1"/>
    </source>
</evidence>
<keyword evidence="1" id="KW-0812">Transmembrane</keyword>
<sequence>MARAARQRRENELPYIPFGPFQIRFPFIHYKIESVEFIQGLILGVTALAAVPYLEQYLGLPYELAWSCVIIETMLYMLHSLLGDPVVPGWITPTLPLTIVFLEGFPMGKERIQAMIALQMLVGLVFIFMGITKLADKFVHAVPDSVKGGILLAAPVTVMAGQLGEGGNMHKYPLAIVAGVGLLILISFSDKYQEKRKNNKFLDLVARYGNLFPYLIAMVVGLLVGELDKPGLEIGTFIKIPQFKEIISQVSIFGVGIPPISMFVKALPLALVCYVIAFGDFVTTETLVTEARQSRDDEYIDFNSSRSNLVSGLRNLILSIIAPFPPLSGPLWVGMTVSVSIRYKEGKKAMKSLLGGMASFRIATFLSVLIIPVVSFFRPIFGVGSSITLMFQAFVCARIGMDYCKTDRDKMIAGVMAAVLATQGTAWASAWALAVGFGLNIFLSNWDPRKKPEEKVIEEKTEE</sequence>
<dbReference type="Proteomes" id="UP001473063">
    <property type="component" value="Unassembled WGS sequence"/>
</dbReference>
<organism evidence="2 3">
    <name type="scientific">Blautia aquisgranensis</name>
    <dbReference type="NCBI Taxonomy" id="3133153"/>
    <lineage>
        <taxon>Bacteria</taxon>
        <taxon>Bacillati</taxon>
        <taxon>Bacillota</taxon>
        <taxon>Clostridia</taxon>
        <taxon>Lachnospirales</taxon>
        <taxon>Lachnospiraceae</taxon>
        <taxon>Blautia</taxon>
    </lineage>
</organism>
<dbReference type="RefSeq" id="WP_178642779.1">
    <property type="nucleotide sequence ID" value="NZ_JBBMEJ010000007.1"/>
</dbReference>